<evidence type="ECO:0000313" key="6">
    <source>
        <dbReference type="Proteomes" id="UP001210770"/>
    </source>
</evidence>
<accession>A0AAX3LUX4</accession>
<proteinExistence type="predicted"/>
<feature type="compositionally biased region" description="Basic and acidic residues" evidence="1">
    <location>
        <begin position="92"/>
        <end position="104"/>
    </location>
</feature>
<dbReference type="PROSITE" id="PS51781">
    <property type="entry name" value="SH3B"/>
    <property type="match status" value="1"/>
</dbReference>
<evidence type="ECO:0000259" key="3">
    <source>
        <dbReference type="PROSITE" id="PS50830"/>
    </source>
</evidence>
<dbReference type="Pfam" id="PF08239">
    <property type="entry name" value="SH3_3"/>
    <property type="match status" value="1"/>
</dbReference>
<dbReference type="EMBL" id="CP116426">
    <property type="protein sequence ID" value="WCE72466.1"/>
    <property type="molecule type" value="Genomic_DNA"/>
</dbReference>
<organism evidence="5 6">
    <name type="scientific">Sulfitobacter faviae</name>
    <dbReference type="NCBI Taxonomy" id="1775881"/>
    <lineage>
        <taxon>Bacteria</taxon>
        <taxon>Pseudomonadati</taxon>
        <taxon>Pseudomonadota</taxon>
        <taxon>Alphaproteobacteria</taxon>
        <taxon>Rhodobacterales</taxon>
        <taxon>Roseobacteraceae</taxon>
        <taxon>Sulfitobacter</taxon>
    </lineage>
</organism>
<dbReference type="SMART" id="SM00287">
    <property type="entry name" value="SH3b"/>
    <property type="match status" value="1"/>
</dbReference>
<dbReference type="InterPro" id="IPR035437">
    <property type="entry name" value="SNase_OB-fold_sf"/>
</dbReference>
<evidence type="ECO:0000313" key="5">
    <source>
        <dbReference type="EMBL" id="WCE72466.1"/>
    </source>
</evidence>
<dbReference type="InterPro" id="IPR003646">
    <property type="entry name" value="SH3-like_bac-type"/>
</dbReference>
<dbReference type="SUPFAM" id="SSF50199">
    <property type="entry name" value="Staphylococcal nuclease"/>
    <property type="match status" value="1"/>
</dbReference>
<evidence type="ECO:0000259" key="4">
    <source>
        <dbReference type="PROSITE" id="PS51781"/>
    </source>
</evidence>
<gene>
    <name evidence="5" type="ORF">PL336_18580</name>
</gene>
<dbReference type="Gene3D" id="2.40.50.90">
    <property type="match status" value="1"/>
</dbReference>
<keyword evidence="5" id="KW-0614">Plasmid</keyword>
<protein>
    <submittedName>
        <fullName evidence="5">SH3 domain-containing protein</fullName>
    </submittedName>
</protein>
<name>A0AAX3LUX4_9RHOB</name>
<dbReference type="InterPro" id="IPR016071">
    <property type="entry name" value="Staphylococal_nuclease_OB-fold"/>
</dbReference>
<evidence type="ECO:0000256" key="1">
    <source>
        <dbReference type="SAM" id="MobiDB-lite"/>
    </source>
</evidence>
<keyword evidence="2" id="KW-1133">Transmembrane helix</keyword>
<keyword evidence="2" id="KW-0472">Membrane</keyword>
<dbReference type="RefSeq" id="WP_271690405.1">
    <property type="nucleotide sequence ID" value="NZ_CP116426.1"/>
</dbReference>
<evidence type="ECO:0000256" key="2">
    <source>
        <dbReference type="SAM" id="Phobius"/>
    </source>
</evidence>
<feature type="domain" description="SH3b" evidence="4">
    <location>
        <begin position="184"/>
        <end position="246"/>
    </location>
</feature>
<geneLocation type="plasmid" evidence="5 6">
    <name>unnamed3</name>
</geneLocation>
<keyword evidence="2" id="KW-0812">Transmembrane</keyword>
<feature type="domain" description="TNase-like" evidence="3">
    <location>
        <begin position="257"/>
        <end position="365"/>
    </location>
</feature>
<dbReference type="Gene3D" id="2.30.30.40">
    <property type="entry name" value="SH3 Domains"/>
    <property type="match status" value="1"/>
</dbReference>
<dbReference type="AlphaFoldDB" id="A0AAX3LUX4"/>
<feature type="region of interest" description="Disordered" evidence="1">
    <location>
        <begin position="92"/>
        <end position="119"/>
    </location>
</feature>
<dbReference type="Proteomes" id="UP001210770">
    <property type="component" value="Plasmid unnamed3"/>
</dbReference>
<reference evidence="5" key="1">
    <citation type="submission" date="2023-01" db="EMBL/GenBank/DDBJ databases">
        <title>Comparative genomic analysis of cold water coral derived Sulfitobacter faviae: insights into their metabolism and habitat adaptation.</title>
        <authorList>
            <person name="Guo Y."/>
            <person name="Lin S."/>
            <person name="Huang Z."/>
            <person name="Tang K."/>
            <person name="Wang X."/>
        </authorList>
    </citation>
    <scope>NUCLEOTIDE SEQUENCE</scope>
    <source>
        <strain evidence="5">SCSIO W_1865</strain>
        <plasmid evidence="5">unnamed3</plasmid>
    </source>
</reference>
<sequence length="449" mass="49003">MQSQLNVAVRQKTFVAQLNTRTGFSSMPFSQERTKEIQSRVDARLRSGTANDWEVSFLTNMAERFERHGTETRLSRAQYASLHKFLKLEGEKSAQTRAAADDGTSKPPPKRSSRAVQARPRPLSVIRAITAPRRAVRKAQRQIMVPLVIAVGFFALVGSVFETSNSRSTPYSPSAIPTSQTTDTTYVYVTGTRVNQRSEPSTANAVMGVLSEGSRVEMLRYEGQWTQIRSNLGVGWMSSSFLSPVAPPAERPASQDRSLRASDVRIIDGDTIDIRDMTANVRLVGFNAPETWRPSCTAERQVGEQATARLGQLVRGAASIEFERVACSCRPGTEGTDRCNFGRLCGSLFVDGRDVGSTLIAEGLAVPYRCGRTSCPHPLNPGADSKGTHPTQTTNLRARLNADPLCGARDGSLSRCIGSERTKPPQTGIDGCERDCKVAAQIRITPFCS</sequence>
<feature type="transmembrane region" description="Helical" evidence="2">
    <location>
        <begin position="143"/>
        <end position="161"/>
    </location>
</feature>
<dbReference type="PROSITE" id="PS50830">
    <property type="entry name" value="TNASE_3"/>
    <property type="match status" value="1"/>
</dbReference>